<name>A0A6C0AR91_9ZZZZ</name>
<dbReference type="AlphaFoldDB" id="A0A6C0AR91"/>
<accession>A0A6C0AR91</accession>
<reference evidence="2" key="1">
    <citation type="journal article" date="2020" name="Nature">
        <title>Giant virus diversity and host interactions through global metagenomics.</title>
        <authorList>
            <person name="Schulz F."/>
            <person name="Roux S."/>
            <person name="Paez-Espino D."/>
            <person name="Jungbluth S."/>
            <person name="Walsh D.A."/>
            <person name="Denef V.J."/>
            <person name="McMahon K.D."/>
            <person name="Konstantinidis K.T."/>
            <person name="Eloe-Fadrosh E.A."/>
            <person name="Kyrpides N.C."/>
            <person name="Woyke T."/>
        </authorList>
    </citation>
    <scope>NUCLEOTIDE SEQUENCE</scope>
    <source>
        <strain evidence="2">GVMAG-S-1101164-72</strain>
    </source>
</reference>
<organism evidence="2">
    <name type="scientific">viral metagenome</name>
    <dbReference type="NCBI Taxonomy" id="1070528"/>
    <lineage>
        <taxon>unclassified sequences</taxon>
        <taxon>metagenomes</taxon>
        <taxon>organismal metagenomes</taxon>
    </lineage>
</organism>
<evidence type="ECO:0000313" key="2">
    <source>
        <dbReference type="EMBL" id="QHS81831.1"/>
    </source>
</evidence>
<dbReference type="EMBL" id="MN740760">
    <property type="protein sequence ID" value="QHS81831.1"/>
    <property type="molecule type" value="Genomic_DNA"/>
</dbReference>
<evidence type="ECO:0000256" key="1">
    <source>
        <dbReference type="SAM" id="Coils"/>
    </source>
</evidence>
<sequence length="414" mass="47058">MKRPPPNTLFLFAPPKKIEDRLPQPDLAPNHTELSQLSIYTMSADLITQLSQRLSSGSGIYLDIGGKVVTASVYFNPFEIHVRLPTPIVVTSLQEFYHQGSQSVTVWDSVTPLGELTDQELLNHIYYRYQIYERDPSPASYMSRYHTLNQILSVPLPDWLKQRQRHEKAKSPLLQDIFKRISQSTEVLYMEPGFPAVTLTLEKDNHYRHCVREDWDYTVQLVASEHQPAGIDCPGRRFDHPEHLKNWYRKHVMKHRSWTNGSYEDLPIHPLYCTYFTSGSHRGLTLGQYLDSNDEKLFLTASKDGKDIFPAGSEHFKAFAPVAVASNSSASSCVIEESKGPVKSTVIEESKGPASIERFGFALDQSLAKIHIAAQQQKERISALETKIEQLEKENTAMRTILVSIKDKLSGFPL</sequence>
<keyword evidence="1" id="KW-0175">Coiled coil</keyword>
<feature type="coiled-coil region" evidence="1">
    <location>
        <begin position="374"/>
        <end position="408"/>
    </location>
</feature>
<dbReference type="CDD" id="cd14686">
    <property type="entry name" value="bZIP"/>
    <property type="match status" value="1"/>
</dbReference>
<proteinExistence type="predicted"/>
<protein>
    <submittedName>
        <fullName evidence="2">Uncharacterized protein</fullName>
    </submittedName>
</protein>